<name>D8S5H0_SELML</name>
<accession>D8S5H0</accession>
<dbReference type="Proteomes" id="UP000001514">
    <property type="component" value="Unassembled WGS sequence"/>
</dbReference>
<reference evidence="2 3" key="1">
    <citation type="journal article" date="2011" name="Science">
        <title>The Selaginella genome identifies genetic changes associated with the evolution of vascular plants.</title>
        <authorList>
            <person name="Banks J.A."/>
            <person name="Nishiyama T."/>
            <person name="Hasebe M."/>
            <person name="Bowman J.L."/>
            <person name="Gribskov M."/>
            <person name="dePamphilis C."/>
            <person name="Albert V.A."/>
            <person name="Aono N."/>
            <person name="Aoyama T."/>
            <person name="Ambrose B.A."/>
            <person name="Ashton N.W."/>
            <person name="Axtell M.J."/>
            <person name="Barker E."/>
            <person name="Barker M.S."/>
            <person name="Bennetzen J.L."/>
            <person name="Bonawitz N.D."/>
            <person name="Chapple C."/>
            <person name="Cheng C."/>
            <person name="Correa L.G."/>
            <person name="Dacre M."/>
            <person name="DeBarry J."/>
            <person name="Dreyer I."/>
            <person name="Elias M."/>
            <person name="Engstrom E.M."/>
            <person name="Estelle M."/>
            <person name="Feng L."/>
            <person name="Finet C."/>
            <person name="Floyd S.K."/>
            <person name="Frommer W.B."/>
            <person name="Fujita T."/>
            <person name="Gramzow L."/>
            <person name="Gutensohn M."/>
            <person name="Harholt J."/>
            <person name="Hattori M."/>
            <person name="Heyl A."/>
            <person name="Hirai T."/>
            <person name="Hiwatashi Y."/>
            <person name="Ishikawa M."/>
            <person name="Iwata M."/>
            <person name="Karol K.G."/>
            <person name="Koehler B."/>
            <person name="Kolukisaoglu U."/>
            <person name="Kubo M."/>
            <person name="Kurata T."/>
            <person name="Lalonde S."/>
            <person name="Li K."/>
            <person name="Li Y."/>
            <person name="Litt A."/>
            <person name="Lyons E."/>
            <person name="Manning G."/>
            <person name="Maruyama T."/>
            <person name="Michael T.P."/>
            <person name="Mikami K."/>
            <person name="Miyazaki S."/>
            <person name="Morinaga S."/>
            <person name="Murata T."/>
            <person name="Mueller-Roeber B."/>
            <person name="Nelson D.R."/>
            <person name="Obara M."/>
            <person name="Oguri Y."/>
            <person name="Olmstead R.G."/>
            <person name="Onodera N."/>
            <person name="Petersen B.L."/>
            <person name="Pils B."/>
            <person name="Prigge M."/>
            <person name="Rensing S.A."/>
            <person name="Riano-Pachon D.M."/>
            <person name="Roberts A.W."/>
            <person name="Sato Y."/>
            <person name="Scheller H.V."/>
            <person name="Schulz B."/>
            <person name="Schulz C."/>
            <person name="Shakirov E.V."/>
            <person name="Shibagaki N."/>
            <person name="Shinohara N."/>
            <person name="Shippen D.E."/>
            <person name="Soerensen I."/>
            <person name="Sotooka R."/>
            <person name="Sugimoto N."/>
            <person name="Sugita M."/>
            <person name="Sumikawa N."/>
            <person name="Tanurdzic M."/>
            <person name="Theissen G."/>
            <person name="Ulvskov P."/>
            <person name="Wakazuki S."/>
            <person name="Weng J.K."/>
            <person name="Willats W.W."/>
            <person name="Wipf D."/>
            <person name="Wolf P.G."/>
            <person name="Yang L."/>
            <person name="Zimmer A.D."/>
            <person name="Zhu Q."/>
            <person name="Mitros T."/>
            <person name="Hellsten U."/>
            <person name="Loque D."/>
            <person name="Otillar R."/>
            <person name="Salamov A."/>
            <person name="Schmutz J."/>
            <person name="Shapiro H."/>
            <person name="Lindquist E."/>
            <person name="Lucas S."/>
            <person name="Rokhsar D."/>
            <person name="Grigoriev I.V."/>
        </authorList>
    </citation>
    <scope>NUCLEOTIDE SEQUENCE [LARGE SCALE GENOMIC DNA]</scope>
</reference>
<dbReference type="SUPFAM" id="SSF54001">
    <property type="entry name" value="Cysteine proteinases"/>
    <property type="match status" value="1"/>
</dbReference>
<evidence type="ECO:0000313" key="3">
    <source>
        <dbReference type="Proteomes" id="UP000001514"/>
    </source>
</evidence>
<dbReference type="InterPro" id="IPR038765">
    <property type="entry name" value="Papain-like_cys_pep_sf"/>
</dbReference>
<dbReference type="Gramene" id="EFJ20452">
    <property type="protein sequence ID" value="EFJ20452"/>
    <property type="gene ID" value="SELMODRAFT_418362"/>
</dbReference>
<keyword evidence="3" id="KW-1185">Reference proteome</keyword>
<dbReference type="Gene3D" id="3.90.70.10">
    <property type="entry name" value="Cysteine proteinases"/>
    <property type="match status" value="1"/>
</dbReference>
<gene>
    <name evidence="2" type="ORF">SELMODRAFT_418362</name>
</gene>
<sequence length="217" mass="23805">MVFQAIGCSNSGRRGCAPAYDRTSSDSAGVDEHSAGKWRENAGQIVLGHHVAEEILGLVDHPPQLRVHRGFDHKGSDFAFDVERGLVHKADYPYIGMKQDCQCKKKKSLKHGVKIAGYRTFGGERRILEELKIQPVAATVCASRDYLRHGSGSLRAANYTAGGVPFLSGYLKTRMERVFARTIQCCGANFPSRLPLCGWPVEGVVSPSDEGDQESKR</sequence>
<organism evidence="3">
    <name type="scientific">Selaginella moellendorffii</name>
    <name type="common">Spikemoss</name>
    <dbReference type="NCBI Taxonomy" id="88036"/>
    <lineage>
        <taxon>Eukaryota</taxon>
        <taxon>Viridiplantae</taxon>
        <taxon>Streptophyta</taxon>
        <taxon>Embryophyta</taxon>
        <taxon>Tracheophyta</taxon>
        <taxon>Lycopodiopsida</taxon>
        <taxon>Selaginellales</taxon>
        <taxon>Selaginellaceae</taxon>
        <taxon>Selaginella</taxon>
    </lineage>
</organism>
<evidence type="ECO:0000256" key="1">
    <source>
        <dbReference type="SAM" id="MobiDB-lite"/>
    </source>
</evidence>
<feature type="region of interest" description="Disordered" evidence="1">
    <location>
        <begin position="13"/>
        <end position="33"/>
    </location>
</feature>
<dbReference type="InParanoid" id="D8S5H0"/>
<dbReference type="HOGENOM" id="CLU_1274134_0_0_1"/>
<proteinExistence type="predicted"/>
<dbReference type="EMBL" id="GL377602">
    <property type="protein sequence ID" value="EFJ20452.1"/>
    <property type="molecule type" value="Genomic_DNA"/>
</dbReference>
<dbReference type="KEGG" id="smo:SELMODRAFT_418362"/>
<evidence type="ECO:0000313" key="2">
    <source>
        <dbReference type="EMBL" id="EFJ20452.1"/>
    </source>
</evidence>
<dbReference type="AlphaFoldDB" id="D8S5H0"/>
<protein>
    <submittedName>
        <fullName evidence="2">Uncharacterized protein</fullName>
    </submittedName>
</protein>